<dbReference type="SFLD" id="SFLDS00019">
    <property type="entry name" value="Glutathione_Transferase_(cytos"/>
    <property type="match status" value="1"/>
</dbReference>
<dbReference type="Pfam" id="PF13409">
    <property type="entry name" value="GST_N_2"/>
    <property type="match status" value="1"/>
</dbReference>
<gene>
    <name evidence="3" type="ORF">EAH84_04135</name>
</gene>
<protein>
    <submittedName>
        <fullName evidence="3">Glutathione S-transferase family protein</fullName>
    </submittedName>
</protein>
<keyword evidence="4" id="KW-1185">Reference proteome</keyword>
<comment type="caution">
    <text evidence="3">The sequence shown here is derived from an EMBL/GenBank/DDBJ whole genome shotgun (WGS) entry which is preliminary data.</text>
</comment>
<dbReference type="PROSITE" id="PS50404">
    <property type="entry name" value="GST_NTER"/>
    <property type="match status" value="1"/>
</dbReference>
<evidence type="ECO:0000313" key="3">
    <source>
        <dbReference type="EMBL" id="TPG14494.1"/>
    </source>
</evidence>
<reference evidence="3 4" key="1">
    <citation type="journal article" date="2019" name="Environ. Microbiol.">
        <title>Species interactions and distinct microbial communities in high Arctic permafrost affected cryosols are associated with the CH4 and CO2 gas fluxes.</title>
        <authorList>
            <person name="Altshuler I."/>
            <person name="Hamel J."/>
            <person name="Turney S."/>
            <person name="Magnuson E."/>
            <person name="Levesque R."/>
            <person name="Greer C."/>
            <person name="Whyte L.G."/>
        </authorList>
    </citation>
    <scope>NUCLEOTIDE SEQUENCE [LARGE SCALE GENOMIC DNA]</scope>
    <source>
        <strain evidence="3 4">S5.1</strain>
    </source>
</reference>
<feature type="domain" description="GST C-terminal" evidence="2">
    <location>
        <begin position="91"/>
        <end position="215"/>
    </location>
</feature>
<dbReference type="Proteomes" id="UP000318413">
    <property type="component" value="Unassembled WGS sequence"/>
</dbReference>
<dbReference type="SUPFAM" id="SSF47616">
    <property type="entry name" value="GST C-terminal domain-like"/>
    <property type="match status" value="1"/>
</dbReference>
<dbReference type="InterPro" id="IPR040079">
    <property type="entry name" value="Glutathione_S-Trfase"/>
</dbReference>
<dbReference type="Gene3D" id="1.20.1050.10">
    <property type="match status" value="1"/>
</dbReference>
<dbReference type="SUPFAM" id="SSF52833">
    <property type="entry name" value="Thioredoxin-like"/>
    <property type="match status" value="1"/>
</dbReference>
<dbReference type="InterPro" id="IPR036249">
    <property type="entry name" value="Thioredoxin-like_sf"/>
</dbReference>
<dbReference type="CDD" id="cd03051">
    <property type="entry name" value="GST_N_GTT2_like"/>
    <property type="match status" value="1"/>
</dbReference>
<dbReference type="OrthoDB" id="5293590at2"/>
<dbReference type="RefSeq" id="WP_140868103.1">
    <property type="nucleotide sequence ID" value="NZ_RCZK01000002.1"/>
</dbReference>
<dbReference type="InterPro" id="IPR034345">
    <property type="entry name" value="Gtt2-like_N"/>
</dbReference>
<dbReference type="PROSITE" id="PS50405">
    <property type="entry name" value="GST_CTER"/>
    <property type="match status" value="1"/>
</dbReference>
<dbReference type="InterPro" id="IPR010987">
    <property type="entry name" value="Glutathione-S-Trfase_C-like"/>
</dbReference>
<dbReference type="GO" id="GO:0016740">
    <property type="term" value="F:transferase activity"/>
    <property type="evidence" value="ECO:0007669"/>
    <property type="project" value="UniProtKB-KW"/>
</dbReference>
<dbReference type="Gene3D" id="3.40.30.10">
    <property type="entry name" value="Glutaredoxin"/>
    <property type="match status" value="1"/>
</dbReference>
<dbReference type="Pfam" id="PF00043">
    <property type="entry name" value="GST_C"/>
    <property type="match status" value="1"/>
</dbReference>
<evidence type="ECO:0000259" key="2">
    <source>
        <dbReference type="PROSITE" id="PS50405"/>
    </source>
</evidence>
<feature type="domain" description="GST N-terminal" evidence="1">
    <location>
        <begin position="1"/>
        <end position="86"/>
    </location>
</feature>
<accession>A0A502CPB3</accession>
<dbReference type="InterPro" id="IPR004046">
    <property type="entry name" value="GST_C"/>
</dbReference>
<keyword evidence="3" id="KW-0808">Transferase</keyword>
<dbReference type="PANTHER" id="PTHR44051:SF8">
    <property type="entry name" value="GLUTATHIONE S-TRANSFERASE GSTA"/>
    <property type="match status" value="1"/>
</dbReference>
<dbReference type="InterPro" id="IPR004045">
    <property type="entry name" value="Glutathione_S-Trfase_N"/>
</dbReference>
<name>A0A502CPB3_9SPHN</name>
<evidence type="ECO:0000313" key="4">
    <source>
        <dbReference type="Proteomes" id="UP000318413"/>
    </source>
</evidence>
<evidence type="ECO:0000259" key="1">
    <source>
        <dbReference type="PROSITE" id="PS50404"/>
    </source>
</evidence>
<sequence>MKLYDAEWAPSPRRVRVYLAEKGIEVERVPVDLRRDEQLGDAYLTINPRGAVPALQLDDSEVPGGAVICESAAICRYFEAVQPEPSLFGRTPIEIARIESWTRRIESDGYAAAVYALRNAAPAFADRAVTGKWPAVPQIPELSARALIMWGAFTEAMDQRLATSEWIAGDVFSFADITGLITIDFAARAGLAMPDGAANLRRWHDAVSARPSATA</sequence>
<organism evidence="3 4">
    <name type="scientific">Sphingomonas oligophenolica</name>
    <dbReference type="NCBI Taxonomy" id="301154"/>
    <lineage>
        <taxon>Bacteria</taxon>
        <taxon>Pseudomonadati</taxon>
        <taxon>Pseudomonadota</taxon>
        <taxon>Alphaproteobacteria</taxon>
        <taxon>Sphingomonadales</taxon>
        <taxon>Sphingomonadaceae</taxon>
        <taxon>Sphingomonas</taxon>
    </lineage>
</organism>
<dbReference type="AlphaFoldDB" id="A0A502CPB3"/>
<dbReference type="SFLD" id="SFLDG00358">
    <property type="entry name" value="Main_(cytGST)"/>
    <property type="match status" value="1"/>
</dbReference>
<dbReference type="PANTHER" id="PTHR44051">
    <property type="entry name" value="GLUTATHIONE S-TRANSFERASE-RELATED"/>
    <property type="match status" value="1"/>
</dbReference>
<dbReference type="EMBL" id="RCZK01000002">
    <property type="protein sequence ID" value="TPG14494.1"/>
    <property type="molecule type" value="Genomic_DNA"/>
</dbReference>
<dbReference type="InterPro" id="IPR036282">
    <property type="entry name" value="Glutathione-S-Trfase_C_sf"/>
</dbReference>
<proteinExistence type="predicted"/>